<dbReference type="InterPro" id="IPR005119">
    <property type="entry name" value="LysR_subst-bd"/>
</dbReference>
<protein>
    <recommendedName>
        <fullName evidence="1">LysR substrate-binding domain-containing protein</fullName>
    </recommendedName>
</protein>
<gene>
    <name evidence="2" type="ORF">FRUB_00178</name>
</gene>
<comment type="caution">
    <text evidence="2">The sequence shown here is derived from an EMBL/GenBank/DDBJ whole genome shotgun (WGS) entry which is preliminary data.</text>
</comment>
<evidence type="ECO:0000259" key="1">
    <source>
        <dbReference type="Pfam" id="PF03466"/>
    </source>
</evidence>
<dbReference type="Pfam" id="PF03466">
    <property type="entry name" value="LysR_substrate"/>
    <property type="match status" value="1"/>
</dbReference>
<evidence type="ECO:0000313" key="3">
    <source>
        <dbReference type="Proteomes" id="UP000214646"/>
    </source>
</evidence>
<dbReference type="OrthoDB" id="4131546at2"/>
<organism evidence="2 3">
    <name type="scientific">Fimbriiglobus ruber</name>
    <dbReference type="NCBI Taxonomy" id="1908690"/>
    <lineage>
        <taxon>Bacteria</taxon>
        <taxon>Pseudomonadati</taxon>
        <taxon>Planctomycetota</taxon>
        <taxon>Planctomycetia</taxon>
        <taxon>Gemmatales</taxon>
        <taxon>Gemmataceae</taxon>
        <taxon>Fimbriiglobus</taxon>
    </lineage>
</organism>
<dbReference type="EMBL" id="NIDE01000001">
    <property type="protein sequence ID" value="OWK46479.1"/>
    <property type="molecule type" value="Genomic_DNA"/>
</dbReference>
<feature type="domain" description="LysR substrate-binding" evidence="1">
    <location>
        <begin position="88"/>
        <end position="285"/>
    </location>
</feature>
<keyword evidence="3" id="KW-1185">Reference proteome</keyword>
<evidence type="ECO:0000313" key="2">
    <source>
        <dbReference type="EMBL" id="OWK46479.1"/>
    </source>
</evidence>
<reference evidence="3" key="1">
    <citation type="submission" date="2017-06" db="EMBL/GenBank/DDBJ databases">
        <title>Genome analysis of Fimbriiglobus ruber SP5, the first member of the order Planctomycetales with confirmed chitinolytic capability.</title>
        <authorList>
            <person name="Ravin N.V."/>
            <person name="Rakitin A.L."/>
            <person name="Ivanova A.A."/>
            <person name="Beletsky A.V."/>
            <person name="Kulichevskaya I.S."/>
            <person name="Mardanov A.V."/>
            <person name="Dedysh S.N."/>
        </authorList>
    </citation>
    <scope>NUCLEOTIDE SEQUENCE [LARGE SCALE GENOMIC DNA]</scope>
    <source>
        <strain evidence="3">SP5</strain>
    </source>
</reference>
<dbReference type="Gene3D" id="3.40.190.10">
    <property type="entry name" value="Periplasmic binding protein-like II"/>
    <property type="match status" value="2"/>
</dbReference>
<name>A0A225EAR9_9BACT</name>
<dbReference type="RefSeq" id="WP_088251698.1">
    <property type="nucleotide sequence ID" value="NZ_NIDE01000001.1"/>
</dbReference>
<dbReference type="SUPFAM" id="SSF53850">
    <property type="entry name" value="Periplasmic binding protein-like II"/>
    <property type="match status" value="1"/>
</dbReference>
<dbReference type="AlphaFoldDB" id="A0A225EAR9"/>
<proteinExistence type="predicted"/>
<sequence length="309" mass="33374">MALREQIEAAHRIGKILTGVPLPASWLMIGRRTSLGDDKCRRLIERWEEGVEAKLVELRDGRLTLSATGCRFQKLIEGLIALKTQSAAGPQEPLNIEAAPELAEWLLPRVFPAMFETYGEYVRTQIRPFDPARVRSNIRAGLTDLAIGFASEETESPADEVLETSRHWLLIFPDSFGTRPEGALLAASDRVFVARGNTPQIALEALSAVPESAWTECGTFAAVRACVSAGLGAGLVPAIGVEAKEYGEMPLTNVAPVGVAIYRPRNLAGLSDPARTFLTAIRDVFAVTNPPVTTGEMVSTHAETNGELA</sequence>
<accession>A0A225EAR9</accession>
<dbReference type="Proteomes" id="UP000214646">
    <property type="component" value="Unassembled WGS sequence"/>
</dbReference>